<dbReference type="InterPro" id="IPR019826">
    <property type="entry name" value="Carboxylesterase_B_AS"/>
</dbReference>
<dbReference type="STRING" id="582680.RS86_00348"/>
<feature type="domain" description="Carboxylesterase type B" evidence="4">
    <location>
        <begin position="9"/>
        <end position="440"/>
    </location>
</feature>
<dbReference type="ESTHER" id="9mico-a0a0f0ltm8">
    <property type="family name" value="Carb_B_Bacteria"/>
</dbReference>
<evidence type="ECO:0000256" key="1">
    <source>
        <dbReference type="ARBA" id="ARBA00005964"/>
    </source>
</evidence>
<dbReference type="InterPro" id="IPR029058">
    <property type="entry name" value="AB_hydrolase_fold"/>
</dbReference>
<evidence type="ECO:0000313" key="5">
    <source>
        <dbReference type="EMBL" id="KJL36079.1"/>
    </source>
</evidence>
<dbReference type="InterPro" id="IPR050309">
    <property type="entry name" value="Type-B_Carboxylest/Lipase"/>
</dbReference>
<dbReference type="InterPro" id="IPR002018">
    <property type="entry name" value="CarbesteraseB"/>
</dbReference>
<reference evidence="5 6" key="1">
    <citation type="submission" date="2015-02" db="EMBL/GenBank/DDBJ databases">
        <title>Draft genome sequences of ten Microbacterium spp. with emphasis on heavy metal contaminated environments.</title>
        <authorList>
            <person name="Corretto E."/>
        </authorList>
    </citation>
    <scope>NUCLEOTIDE SEQUENCE [LARGE SCALE GENOMIC DNA]</scope>
    <source>
        <strain evidence="5 6">ARN176</strain>
    </source>
</reference>
<comment type="similarity">
    <text evidence="1 3">Belongs to the type-B carboxylesterase/lipase family.</text>
</comment>
<accession>A0A0F0LTM8</accession>
<dbReference type="Gene3D" id="3.40.50.1820">
    <property type="entry name" value="alpha/beta hydrolase"/>
    <property type="match status" value="1"/>
</dbReference>
<dbReference type="EMBL" id="JYIX01000021">
    <property type="protein sequence ID" value="KJL36079.1"/>
    <property type="molecule type" value="Genomic_DNA"/>
</dbReference>
<dbReference type="AlphaFoldDB" id="A0A0F0LTM8"/>
<sequence length="479" mass="50706">MDQDMARTRISSGELIGRRRDGIDRYLGVPYAAPPFGEGRFRSPRPVEPWSAPRDAAAFGPTAPQLPYAGATAEILGSLRIDGDDILTANVWTPAGADAAPVVLWIHGGALERGTAALSMYEGTEFARDGLVFVSVNYRLGSEGFSVLADAPRNLGLQDVAAALHWVRDEIAAFGGDPGRITLMGESAGGALVAALLSRPDTRALVRGGIVQSGPLEAQTPERGGRVTRQLAKRLGVPATREAFAALAPDALLEARRAQAAGSSPLGGAPGFQLVRDPESLPQSPHEALVDVDAPLLIGTNTDEYRLWFPPEAVMGIRPSKLLLARLALRIPAAAARAVRADHPGASTGEVFGQLATDLLLRAPATRAARTRTAPTFLYEFCWPSPVRDLRAAHALELPFVFDRLHDPESAKIAGSAPPQALATAMHDAWVRFIRDGDPGWPAFDAQRTAALFDGAGADPVAGPQRRTAVVDLLPAEKG</sequence>
<evidence type="ECO:0000259" key="4">
    <source>
        <dbReference type="Pfam" id="PF00135"/>
    </source>
</evidence>
<gene>
    <name evidence="5" type="ORF">RS86_00348</name>
</gene>
<organism evidence="5 6">
    <name type="scientific">Microbacterium azadirachtae</name>
    <dbReference type="NCBI Taxonomy" id="582680"/>
    <lineage>
        <taxon>Bacteria</taxon>
        <taxon>Bacillati</taxon>
        <taxon>Actinomycetota</taxon>
        <taxon>Actinomycetes</taxon>
        <taxon>Micrococcales</taxon>
        <taxon>Microbacteriaceae</taxon>
        <taxon>Microbacterium</taxon>
    </lineage>
</organism>
<evidence type="ECO:0000313" key="6">
    <source>
        <dbReference type="Proteomes" id="UP000033740"/>
    </source>
</evidence>
<dbReference type="SUPFAM" id="SSF53474">
    <property type="entry name" value="alpha/beta-Hydrolases"/>
    <property type="match status" value="1"/>
</dbReference>
<dbReference type="PANTHER" id="PTHR11559">
    <property type="entry name" value="CARBOXYLESTERASE"/>
    <property type="match status" value="1"/>
</dbReference>
<dbReference type="RefSeq" id="WP_045270494.1">
    <property type="nucleotide sequence ID" value="NZ_JYIX01000021.1"/>
</dbReference>
<dbReference type="GO" id="GO:0016787">
    <property type="term" value="F:hydrolase activity"/>
    <property type="evidence" value="ECO:0007669"/>
    <property type="project" value="UniProtKB-KW"/>
</dbReference>
<keyword evidence="2 3" id="KW-0378">Hydrolase</keyword>
<keyword evidence="6" id="KW-1185">Reference proteome</keyword>
<dbReference type="PATRIC" id="fig|582680.6.peg.359"/>
<dbReference type="EC" id="3.1.1.-" evidence="3"/>
<proteinExistence type="inferred from homology"/>
<protein>
    <recommendedName>
        <fullName evidence="3">Carboxylic ester hydrolase</fullName>
        <ecNumber evidence="3">3.1.1.-</ecNumber>
    </recommendedName>
</protein>
<evidence type="ECO:0000256" key="3">
    <source>
        <dbReference type="RuleBase" id="RU361235"/>
    </source>
</evidence>
<comment type="caution">
    <text evidence="5">The sequence shown here is derived from an EMBL/GenBank/DDBJ whole genome shotgun (WGS) entry which is preliminary data.</text>
</comment>
<name>A0A0F0LTM8_9MICO</name>
<dbReference type="PROSITE" id="PS00122">
    <property type="entry name" value="CARBOXYLESTERASE_B_1"/>
    <property type="match status" value="1"/>
</dbReference>
<dbReference type="Pfam" id="PF00135">
    <property type="entry name" value="COesterase"/>
    <property type="match status" value="1"/>
</dbReference>
<dbReference type="Proteomes" id="UP000033740">
    <property type="component" value="Unassembled WGS sequence"/>
</dbReference>
<evidence type="ECO:0000256" key="2">
    <source>
        <dbReference type="ARBA" id="ARBA00022801"/>
    </source>
</evidence>